<dbReference type="Gene3D" id="3.40.50.12780">
    <property type="entry name" value="N-terminal domain of ligase-like"/>
    <property type="match status" value="1"/>
</dbReference>
<accession>X1H4K5</accession>
<dbReference type="Pfam" id="PF00501">
    <property type="entry name" value="AMP-binding"/>
    <property type="match status" value="1"/>
</dbReference>
<dbReference type="PANTHER" id="PTHR43845">
    <property type="entry name" value="BLR5969 PROTEIN"/>
    <property type="match status" value="1"/>
</dbReference>
<dbReference type="InterPro" id="IPR042099">
    <property type="entry name" value="ANL_N_sf"/>
</dbReference>
<feature type="domain" description="AMP-dependent synthetase/ligase" evidence="1">
    <location>
        <begin position="57"/>
        <end position="232"/>
    </location>
</feature>
<dbReference type="PANTHER" id="PTHR43845:SF1">
    <property type="entry name" value="BLR5969 PROTEIN"/>
    <property type="match status" value="1"/>
</dbReference>
<dbReference type="SUPFAM" id="SSF56801">
    <property type="entry name" value="Acetyl-CoA synthetase-like"/>
    <property type="match status" value="1"/>
</dbReference>
<protein>
    <recommendedName>
        <fullName evidence="1">AMP-dependent synthetase/ligase domain-containing protein</fullName>
    </recommendedName>
</protein>
<evidence type="ECO:0000313" key="2">
    <source>
        <dbReference type="EMBL" id="GAH65096.1"/>
    </source>
</evidence>
<dbReference type="AlphaFoldDB" id="X1H4K5"/>
<proteinExistence type="predicted"/>
<feature type="non-terminal residue" evidence="2">
    <location>
        <position position="1"/>
    </location>
</feature>
<reference evidence="2" key="1">
    <citation type="journal article" date="2014" name="Front. Microbiol.">
        <title>High frequency of phylogenetically diverse reductive dehalogenase-homologous genes in deep subseafloor sedimentary metagenomes.</title>
        <authorList>
            <person name="Kawai M."/>
            <person name="Futagami T."/>
            <person name="Toyoda A."/>
            <person name="Takaki Y."/>
            <person name="Nishi S."/>
            <person name="Hori S."/>
            <person name="Arai W."/>
            <person name="Tsubouchi T."/>
            <person name="Morono Y."/>
            <person name="Uchiyama I."/>
            <person name="Ito T."/>
            <person name="Fujiyama A."/>
            <person name="Inagaki F."/>
            <person name="Takami H."/>
        </authorList>
    </citation>
    <scope>NUCLEOTIDE SEQUENCE</scope>
    <source>
        <strain evidence="2">Expedition CK06-06</strain>
    </source>
</reference>
<feature type="non-terminal residue" evidence="2">
    <location>
        <position position="262"/>
    </location>
</feature>
<name>X1H4K5_9ZZZZ</name>
<dbReference type="InterPro" id="IPR000873">
    <property type="entry name" value="AMP-dep_synth/lig_dom"/>
</dbReference>
<comment type="caution">
    <text evidence="2">The sequence shown here is derived from an EMBL/GenBank/DDBJ whole genome shotgun (WGS) entry which is preliminary data.</text>
</comment>
<sequence>VQWQKLKKTLDFAYEKSAFYKKKFDEAGVKPSDIKSFDDFSSKIPVTTKEDLRTMQNEGYPLGANMTVDLEDIVWVTASTGTTGKPTYTCCTQKDWQMWMECIKRMFWLGGIRPGDVHFHALGLSNWISGISFTQAVREIGATVVSVGVPTPAERMVMLMQDIGATTVVSTPSYAEHLAERVQGMGINPAELGIRKFVCGGEPGAGIPVVKKKIEGIWGCDLRDLWGSPEMIAGDKMECYLKTGMHIVNREYCYNEICDPDT</sequence>
<evidence type="ECO:0000259" key="1">
    <source>
        <dbReference type="Pfam" id="PF00501"/>
    </source>
</evidence>
<dbReference type="EMBL" id="BARU01031916">
    <property type="protein sequence ID" value="GAH65096.1"/>
    <property type="molecule type" value="Genomic_DNA"/>
</dbReference>
<gene>
    <name evidence="2" type="ORF">S03H2_50418</name>
</gene>
<organism evidence="2">
    <name type="scientific">marine sediment metagenome</name>
    <dbReference type="NCBI Taxonomy" id="412755"/>
    <lineage>
        <taxon>unclassified sequences</taxon>
        <taxon>metagenomes</taxon>
        <taxon>ecological metagenomes</taxon>
    </lineage>
</organism>